<dbReference type="RefSeq" id="XP_005848485.1">
    <property type="nucleotide sequence ID" value="XM_005848423.1"/>
</dbReference>
<feature type="compositionally biased region" description="Low complexity" evidence="1">
    <location>
        <begin position="69"/>
        <end position="84"/>
    </location>
</feature>
<accession>E1ZDB0</accession>
<dbReference type="PANTHER" id="PTHR34556">
    <property type="match status" value="1"/>
</dbReference>
<feature type="compositionally biased region" description="Low complexity" evidence="1">
    <location>
        <begin position="1"/>
        <end position="19"/>
    </location>
</feature>
<keyword evidence="5" id="KW-1185">Reference proteome</keyword>
<dbReference type="InterPro" id="IPR009472">
    <property type="entry name" value="Tab2-like"/>
</dbReference>
<dbReference type="OMA" id="FFRRQMN"/>
<feature type="region of interest" description="Disordered" evidence="1">
    <location>
        <begin position="1"/>
        <end position="84"/>
    </location>
</feature>
<dbReference type="Pfam" id="PF20429">
    <property type="entry name" value="Tab2-like_C"/>
    <property type="match status" value="1"/>
</dbReference>
<organism evidence="5">
    <name type="scientific">Chlorella variabilis</name>
    <name type="common">Green alga</name>
    <dbReference type="NCBI Taxonomy" id="554065"/>
    <lineage>
        <taxon>Eukaryota</taxon>
        <taxon>Viridiplantae</taxon>
        <taxon>Chlorophyta</taxon>
        <taxon>core chlorophytes</taxon>
        <taxon>Trebouxiophyceae</taxon>
        <taxon>Chlorellales</taxon>
        <taxon>Chlorellaceae</taxon>
        <taxon>Chlorella clade</taxon>
        <taxon>Chlorella</taxon>
    </lineage>
</organism>
<dbReference type="STRING" id="554065.E1ZDB0"/>
<dbReference type="FunCoup" id="E1ZDB0">
    <property type="interactions" value="547"/>
</dbReference>
<evidence type="ECO:0000313" key="5">
    <source>
        <dbReference type="Proteomes" id="UP000008141"/>
    </source>
</evidence>
<dbReference type="PANTHER" id="PTHR34556:SF2">
    <property type="entry name" value="PROTEIN TAB2 HOMOLOG, CHLOROPLASTIC"/>
    <property type="match status" value="1"/>
</dbReference>
<gene>
    <name evidence="4" type="ORF">CHLNCDRAFT_35116</name>
</gene>
<dbReference type="AlphaFoldDB" id="E1ZDB0"/>
<evidence type="ECO:0000259" key="2">
    <source>
        <dbReference type="Pfam" id="PF06485"/>
    </source>
</evidence>
<dbReference type="GO" id="GO:0003723">
    <property type="term" value="F:RNA binding"/>
    <property type="evidence" value="ECO:0007669"/>
    <property type="project" value="InterPro"/>
</dbReference>
<evidence type="ECO:0000256" key="1">
    <source>
        <dbReference type="SAM" id="MobiDB-lite"/>
    </source>
</evidence>
<feature type="compositionally biased region" description="Low complexity" evidence="1">
    <location>
        <begin position="30"/>
        <end position="52"/>
    </location>
</feature>
<proteinExistence type="predicted"/>
<feature type="domain" description="RNA-binding protein Tab2-like N-terminal" evidence="2">
    <location>
        <begin position="105"/>
        <end position="208"/>
    </location>
</feature>
<name>E1ZDB0_CHLVA</name>
<protein>
    <submittedName>
        <fullName evidence="4">Uncharacterized protein</fullName>
    </submittedName>
</protein>
<sequence>MQARAAAAGLSSALSPAPRCLGPRRGCQHAPAAAGVPGAAPSRSGSSSSSLGSSGGGSRRRRQWRRTAAEGGAPPAAAAVASQAEAAAGEAAPAADSKAVPRADVWELDFCSRPILDERGKKVWELIICDPQRTFEYAQFIPNNKINSSELKRALEAILAQPGAVRPTTARFFRGQMQTIISRALSDLGITPMPSRRCFTLMNWLEDRMGSVYEAHPGYNEKASTLFTVEMGAPEDLPDALRGEKWSFVQLPLATLQQELEAVAAGKAFGATLDLGAMRQQLAPDTLVPGVAVYSRRADPLAAWTNGLDLSAVVADTDRAFLILETGFNQRWRYGAYRRTLETTAEAQAWEEAKQAVGGLHFLVVMSDEEAENSSGLWLLLDRKPPNV</sequence>
<evidence type="ECO:0000259" key="3">
    <source>
        <dbReference type="Pfam" id="PF20429"/>
    </source>
</evidence>
<dbReference type="OrthoDB" id="3833at2759"/>
<dbReference type="eggNOG" id="ENOG502QVJR">
    <property type="taxonomic scope" value="Eukaryota"/>
</dbReference>
<dbReference type="Pfam" id="PF06485">
    <property type="entry name" value="Tab2-like_N"/>
    <property type="match status" value="1"/>
</dbReference>
<evidence type="ECO:0000313" key="4">
    <source>
        <dbReference type="EMBL" id="EFN56383.1"/>
    </source>
</evidence>
<dbReference type="GeneID" id="17355624"/>
<dbReference type="InParanoid" id="E1ZDB0"/>
<dbReference type="KEGG" id="cvr:CHLNCDRAFT_35116"/>
<dbReference type="Proteomes" id="UP000008141">
    <property type="component" value="Unassembled WGS sequence"/>
</dbReference>
<feature type="domain" description="RNA-binding protein Tab2/Atab2 C-terminal" evidence="3">
    <location>
        <begin position="227"/>
        <end position="380"/>
    </location>
</feature>
<reference evidence="4 5" key="1">
    <citation type="journal article" date="2010" name="Plant Cell">
        <title>The Chlorella variabilis NC64A genome reveals adaptation to photosymbiosis, coevolution with viruses, and cryptic sex.</title>
        <authorList>
            <person name="Blanc G."/>
            <person name="Duncan G."/>
            <person name="Agarkova I."/>
            <person name="Borodovsky M."/>
            <person name="Gurnon J."/>
            <person name="Kuo A."/>
            <person name="Lindquist E."/>
            <person name="Lucas S."/>
            <person name="Pangilinan J."/>
            <person name="Polle J."/>
            <person name="Salamov A."/>
            <person name="Terry A."/>
            <person name="Yamada T."/>
            <person name="Dunigan D.D."/>
            <person name="Grigoriev I.V."/>
            <person name="Claverie J.M."/>
            <person name="Van Etten J.L."/>
        </authorList>
    </citation>
    <scope>NUCLEOTIDE SEQUENCE [LARGE SCALE GENOMIC DNA]</scope>
    <source>
        <strain evidence="4 5">NC64A</strain>
    </source>
</reference>
<dbReference type="InterPro" id="IPR046761">
    <property type="entry name" value="Tab2-like_C"/>
</dbReference>
<dbReference type="EMBL" id="GL433842">
    <property type="protein sequence ID" value="EFN56383.1"/>
    <property type="molecule type" value="Genomic_DNA"/>
</dbReference>
<dbReference type="InterPro" id="IPR046760">
    <property type="entry name" value="Tab2-like_N"/>
</dbReference>